<reference evidence="2" key="3">
    <citation type="submission" date="2018-07" db="EMBL/GenBank/DDBJ databases">
        <title>WGS assembly of Glycine max.</title>
        <authorList>
            <person name="Schmutz J."/>
            <person name="Cannon S."/>
            <person name="Schlueter J."/>
            <person name="Ma J."/>
            <person name="Mitros T."/>
            <person name="Nelson W."/>
            <person name="Hyten D."/>
            <person name="Song Q."/>
            <person name="Thelen J."/>
            <person name="Cheng J."/>
            <person name="Xu D."/>
            <person name="Hellsten U."/>
            <person name="May G."/>
            <person name="Yu Y."/>
            <person name="Sakurai T."/>
            <person name="Umezawa T."/>
            <person name="Bhattacharyya M."/>
            <person name="Sandhu D."/>
            <person name="Valliyodan B."/>
            <person name="Lindquist E."/>
            <person name="Peto M."/>
            <person name="Grant D."/>
            <person name="Shu S."/>
            <person name="Goodstein D."/>
            <person name="Barry K."/>
            <person name="Futrell-Griggs M."/>
            <person name="Abernathy B."/>
            <person name="Du J."/>
            <person name="Tian Z."/>
            <person name="Zhu L."/>
            <person name="Gill N."/>
            <person name="Joshi T."/>
            <person name="Libault M."/>
            <person name="Sethuraman A."/>
            <person name="Zhang X."/>
            <person name="Shinozaki K."/>
            <person name="Nguyen H."/>
            <person name="Wing R."/>
            <person name="Cregan P."/>
            <person name="Specht J."/>
            <person name="Grimwood J."/>
            <person name="Rokhsar D."/>
            <person name="Stacey G."/>
            <person name="Shoemaker R."/>
            <person name="Jackson S."/>
        </authorList>
    </citation>
    <scope>NUCLEOTIDE SEQUENCE</scope>
    <source>
        <tissue evidence="2">Callus</tissue>
    </source>
</reference>
<dbReference type="AlphaFoldDB" id="A0A0R0HTU2"/>
<dbReference type="Gramene" id="KRH31011">
    <property type="protein sequence ID" value="KRH31011"/>
    <property type="gene ID" value="GLYMA_11G221700"/>
</dbReference>
<name>A0A0R0HTU2_SOYBN</name>
<keyword evidence="1" id="KW-0472">Membrane</keyword>
<dbReference type="EMBL" id="CM000844">
    <property type="protein sequence ID" value="KRH31011.1"/>
    <property type="molecule type" value="Genomic_DNA"/>
</dbReference>
<organism evidence="2">
    <name type="scientific">Glycine max</name>
    <name type="common">Soybean</name>
    <name type="synonym">Glycine hispida</name>
    <dbReference type="NCBI Taxonomy" id="3847"/>
    <lineage>
        <taxon>Eukaryota</taxon>
        <taxon>Viridiplantae</taxon>
        <taxon>Streptophyta</taxon>
        <taxon>Embryophyta</taxon>
        <taxon>Tracheophyta</taxon>
        <taxon>Spermatophyta</taxon>
        <taxon>Magnoliopsida</taxon>
        <taxon>eudicotyledons</taxon>
        <taxon>Gunneridae</taxon>
        <taxon>Pentapetalae</taxon>
        <taxon>rosids</taxon>
        <taxon>fabids</taxon>
        <taxon>Fabales</taxon>
        <taxon>Fabaceae</taxon>
        <taxon>Papilionoideae</taxon>
        <taxon>50 kb inversion clade</taxon>
        <taxon>NPAAA clade</taxon>
        <taxon>indigoferoid/millettioid clade</taxon>
        <taxon>Phaseoleae</taxon>
        <taxon>Glycine</taxon>
        <taxon>Glycine subgen. Soja</taxon>
    </lineage>
</organism>
<protein>
    <submittedName>
        <fullName evidence="2 3">Uncharacterized protein</fullName>
    </submittedName>
</protein>
<dbReference type="InParanoid" id="A0A0R0HTU2"/>
<keyword evidence="1" id="KW-0812">Transmembrane</keyword>
<accession>A0A0R0HTU2</accession>
<keyword evidence="4" id="KW-1185">Reference proteome</keyword>
<gene>
    <name evidence="2" type="ORF">GLYMA_11G221700</name>
</gene>
<evidence type="ECO:0000313" key="4">
    <source>
        <dbReference type="Proteomes" id="UP000008827"/>
    </source>
</evidence>
<keyword evidence="1" id="KW-1133">Transmembrane helix</keyword>
<proteinExistence type="predicted"/>
<evidence type="ECO:0000313" key="2">
    <source>
        <dbReference type="EMBL" id="KRH31011.1"/>
    </source>
</evidence>
<sequence length="64" mass="7573">MRGIRNMNGGWVCAFVFSIYILVFSFFFLSQILILDFWDVHRVEIYTPKTCVLASFLREILVHV</sequence>
<reference evidence="2 3" key="1">
    <citation type="journal article" date="2010" name="Nature">
        <title>Genome sequence of the palaeopolyploid soybean.</title>
        <authorList>
            <person name="Schmutz J."/>
            <person name="Cannon S.B."/>
            <person name="Schlueter J."/>
            <person name="Ma J."/>
            <person name="Mitros T."/>
            <person name="Nelson W."/>
            <person name="Hyten D.L."/>
            <person name="Song Q."/>
            <person name="Thelen J.J."/>
            <person name="Cheng J."/>
            <person name="Xu D."/>
            <person name="Hellsten U."/>
            <person name="May G.D."/>
            <person name="Yu Y."/>
            <person name="Sakurai T."/>
            <person name="Umezawa T."/>
            <person name="Bhattacharyya M.K."/>
            <person name="Sandhu D."/>
            <person name="Valliyodan B."/>
            <person name="Lindquist E."/>
            <person name="Peto M."/>
            <person name="Grant D."/>
            <person name="Shu S."/>
            <person name="Goodstein D."/>
            <person name="Barry K."/>
            <person name="Futrell-Griggs M."/>
            <person name="Abernathy B."/>
            <person name="Du J."/>
            <person name="Tian Z."/>
            <person name="Zhu L."/>
            <person name="Gill N."/>
            <person name="Joshi T."/>
            <person name="Libault M."/>
            <person name="Sethuraman A."/>
            <person name="Zhang X.-C."/>
            <person name="Shinozaki K."/>
            <person name="Nguyen H.T."/>
            <person name="Wing R.A."/>
            <person name="Cregan P."/>
            <person name="Specht J."/>
            <person name="Grimwood J."/>
            <person name="Rokhsar D."/>
            <person name="Stacey G."/>
            <person name="Shoemaker R.C."/>
            <person name="Jackson S.A."/>
        </authorList>
    </citation>
    <scope>NUCLEOTIDE SEQUENCE [LARGE SCALE GENOMIC DNA]</scope>
    <source>
        <strain evidence="3">cv. Williams 82</strain>
        <tissue evidence="2">Callus</tissue>
    </source>
</reference>
<reference evidence="3" key="2">
    <citation type="submission" date="2018-02" db="UniProtKB">
        <authorList>
            <consortium name="EnsemblPlants"/>
        </authorList>
    </citation>
    <scope>IDENTIFICATION</scope>
    <source>
        <strain evidence="3">Williams 82</strain>
    </source>
</reference>
<evidence type="ECO:0000313" key="3">
    <source>
        <dbReference type="EnsemblPlants" id="KRH31011"/>
    </source>
</evidence>
<evidence type="ECO:0000256" key="1">
    <source>
        <dbReference type="SAM" id="Phobius"/>
    </source>
</evidence>
<dbReference type="Proteomes" id="UP000008827">
    <property type="component" value="Chromosome 11"/>
</dbReference>
<feature type="transmembrane region" description="Helical" evidence="1">
    <location>
        <begin position="12"/>
        <end position="34"/>
    </location>
</feature>
<dbReference type="EnsemblPlants" id="KRH31011">
    <property type="protein sequence ID" value="KRH31011"/>
    <property type="gene ID" value="GLYMA_11G221700"/>
</dbReference>